<accession>A0A0F6WCJ1</accession>
<evidence type="ECO:0000313" key="2">
    <source>
        <dbReference type="Proteomes" id="UP000202958"/>
    </source>
</evidence>
<dbReference type="EMBL" id="KR052482">
    <property type="protein sequence ID" value="AKF13307.1"/>
    <property type="molecule type" value="Genomic_DNA"/>
</dbReference>
<gene>
    <name evidence="1" type="ORF">PHIN3_42</name>
</gene>
<dbReference type="Proteomes" id="UP000202958">
    <property type="component" value="Segment"/>
</dbReference>
<dbReference type="RefSeq" id="YP_009212282.1">
    <property type="nucleotide sequence ID" value="NC_028945.1"/>
</dbReference>
<organism evidence="1 2">
    <name type="scientific">Sinorhizobium phage phiN3</name>
    <dbReference type="NCBI Taxonomy" id="1647405"/>
    <lineage>
        <taxon>Viruses</taxon>
        <taxon>Duplodnaviria</taxon>
        <taxon>Heunggongvirae</taxon>
        <taxon>Uroviricota</taxon>
        <taxon>Caudoviricetes</taxon>
        <taxon>Emdodecavirus</taxon>
        <taxon>Emdodecavirus N3</taxon>
    </lineage>
</organism>
<proteinExistence type="predicted"/>
<keyword evidence="2" id="KW-1185">Reference proteome</keyword>
<sequence length="68" mass="7421">MSETQITHSLVTIELLKGAQLVIRAAAERSAFKLEEYAVVSSIYDALTRAIETPDSTEPEVTETPVEA</sequence>
<name>A0A0F6WCJ1_9CAUD</name>
<protein>
    <submittedName>
        <fullName evidence="1">Uncharacterized protein</fullName>
    </submittedName>
</protein>
<dbReference type="KEGG" id="vg:26638771"/>
<evidence type="ECO:0000313" key="1">
    <source>
        <dbReference type="EMBL" id="AKF13307.1"/>
    </source>
</evidence>
<dbReference type="GeneID" id="26638771"/>
<reference evidence="1 2" key="1">
    <citation type="submission" date="2015-04" db="EMBL/GenBank/DDBJ databases">
        <authorList>
            <person name="Hodson T.S."/>
            <person name="Hyde J.R."/>
            <person name="Schouten J.T."/>
            <person name="Crockett J.T."/>
            <person name="Smith T.A."/>
            <person name="Merrill B.D."/>
            <person name="Crook M.B."/>
            <person name="Griffitts J.S."/>
            <person name="Burnett S.H."/>
            <person name="Grose J.H."/>
            <person name="Breakwell D.P."/>
        </authorList>
    </citation>
    <scope>NUCLEOTIDE SEQUENCE [LARGE SCALE GENOMIC DNA]</scope>
</reference>